<feature type="compositionally biased region" description="Gly residues" evidence="1">
    <location>
        <begin position="580"/>
        <end position="590"/>
    </location>
</feature>
<evidence type="ECO:0000313" key="3">
    <source>
        <dbReference type="Proteomes" id="UP001521222"/>
    </source>
</evidence>
<feature type="region of interest" description="Disordered" evidence="1">
    <location>
        <begin position="568"/>
        <end position="597"/>
    </location>
</feature>
<feature type="compositionally biased region" description="Polar residues" evidence="1">
    <location>
        <begin position="368"/>
        <end position="384"/>
    </location>
</feature>
<feature type="region of interest" description="Disordered" evidence="1">
    <location>
        <begin position="368"/>
        <end position="553"/>
    </location>
</feature>
<feature type="compositionally biased region" description="Polar residues" evidence="1">
    <location>
        <begin position="336"/>
        <end position="349"/>
    </location>
</feature>
<comment type="caution">
    <text evidence="2">The sequence shown here is derived from an EMBL/GenBank/DDBJ whole genome shotgun (WGS) entry which is preliminary data.</text>
</comment>
<evidence type="ECO:0000313" key="2">
    <source>
        <dbReference type="EMBL" id="KAL1608683.1"/>
    </source>
</evidence>
<protein>
    <submittedName>
        <fullName evidence="2">Uncharacterized protein</fullName>
    </submittedName>
</protein>
<feature type="region of interest" description="Disordered" evidence="1">
    <location>
        <begin position="331"/>
        <end position="356"/>
    </location>
</feature>
<reference evidence="2 3" key="1">
    <citation type="submission" date="2024-02" db="EMBL/GenBank/DDBJ databases">
        <title>De novo assembly and annotation of 12 fungi associated with fruit tree decline syndrome in Ontario, Canada.</title>
        <authorList>
            <person name="Sulman M."/>
            <person name="Ellouze W."/>
            <person name="Ilyukhin E."/>
        </authorList>
    </citation>
    <scope>NUCLEOTIDE SEQUENCE [LARGE SCALE GENOMIC DNA]</scope>
    <source>
        <strain evidence="2 3">M97-236</strain>
    </source>
</reference>
<keyword evidence="3" id="KW-1185">Reference proteome</keyword>
<dbReference type="EMBL" id="JAKIXB020000005">
    <property type="protein sequence ID" value="KAL1608683.1"/>
    <property type="molecule type" value="Genomic_DNA"/>
</dbReference>
<name>A0ABR3RWS4_9PLEO</name>
<feature type="compositionally biased region" description="Basic and acidic residues" evidence="1">
    <location>
        <begin position="531"/>
        <end position="542"/>
    </location>
</feature>
<feature type="compositionally biased region" description="Polar residues" evidence="1">
    <location>
        <begin position="447"/>
        <end position="456"/>
    </location>
</feature>
<feature type="compositionally biased region" description="Basic and acidic residues" evidence="1">
    <location>
        <begin position="410"/>
        <end position="422"/>
    </location>
</feature>
<organism evidence="2 3">
    <name type="scientific">Nothophoma quercina</name>
    <dbReference type="NCBI Taxonomy" id="749835"/>
    <lineage>
        <taxon>Eukaryota</taxon>
        <taxon>Fungi</taxon>
        <taxon>Dikarya</taxon>
        <taxon>Ascomycota</taxon>
        <taxon>Pezizomycotina</taxon>
        <taxon>Dothideomycetes</taxon>
        <taxon>Pleosporomycetidae</taxon>
        <taxon>Pleosporales</taxon>
        <taxon>Pleosporineae</taxon>
        <taxon>Didymellaceae</taxon>
        <taxon>Nothophoma</taxon>
    </lineage>
</organism>
<accession>A0ABR3RWS4</accession>
<evidence type="ECO:0000256" key="1">
    <source>
        <dbReference type="SAM" id="MobiDB-lite"/>
    </source>
</evidence>
<feature type="compositionally biased region" description="Polar residues" evidence="1">
    <location>
        <begin position="503"/>
        <end position="516"/>
    </location>
</feature>
<sequence>MGRQGTSSKLAHLYLDNRVRHHSNISLALLNLANSDDFHASTMIPGDIGDVPTLHSLNKPQKRALILRDQLRYLEPTHLDTFLNGVTADEPPTYKNVNGVVHPPLTQVTIKNDATSFDLGNVQFPEEGRGTFRTFLTVEDGRFEMRTEDPLPKDDAELGSVSIHRFVAQNMFPLFKAKYKAIHARMEKINEARRVAYNMLDHPPAKFEEGETLARLQLAKSKANENGDGSSRKRKEVVRHISNKRQRVGLETIPDNVKSEIFDTIPTQIKAGLFNSIVRTAFPNFDNLIVASWNVVSVYANVGSDFPELHKAVVELKGALEEFESAYAPRSKIGKGQQSNMTGSRTATPVPTPSRIARSIPAPVAQSITAPVSQPQEDNSVSEQRSYDEEEDSQEQMPPPRILQPSQQQLRDHDVKNDKHQAEPSVPTNADHMRARSQSVPRLMPENITTTSRLTPNPTPDEQYLHPARDRTRKVRDRSAGPTSTPPHLQAPGAELMRKRQEYASSISKTNRSSTGAALGQHTQADDDDGHFDSESAYEQRRPPGNGVQGAYLGASVLGAKKPGGLAPVAPMLHTRRDGGGATGGNGAGRRGYPSGI</sequence>
<gene>
    <name evidence="2" type="ORF">SLS59_001873</name>
</gene>
<proteinExistence type="predicted"/>
<dbReference type="Proteomes" id="UP001521222">
    <property type="component" value="Unassembled WGS sequence"/>
</dbReference>